<dbReference type="Proteomes" id="UP000663859">
    <property type="component" value="Unassembled WGS sequence"/>
</dbReference>
<name>A0A8J2BSS4_9BACT</name>
<feature type="domain" description="ParB-like N-terminal" evidence="5">
    <location>
        <begin position="25"/>
        <end position="115"/>
    </location>
</feature>
<dbReference type="Gene3D" id="3.90.1530.30">
    <property type="match status" value="1"/>
</dbReference>
<dbReference type="NCBIfam" id="TIGR00180">
    <property type="entry name" value="parB_part"/>
    <property type="match status" value="1"/>
</dbReference>
<dbReference type="InterPro" id="IPR050336">
    <property type="entry name" value="Chromosome_partition/occlusion"/>
</dbReference>
<dbReference type="GO" id="GO:0003677">
    <property type="term" value="F:DNA binding"/>
    <property type="evidence" value="ECO:0007669"/>
    <property type="project" value="UniProtKB-KW"/>
</dbReference>
<dbReference type="InterPro" id="IPR003115">
    <property type="entry name" value="ParB_N"/>
</dbReference>
<proteinExistence type="inferred from homology"/>
<dbReference type="PANTHER" id="PTHR33375">
    <property type="entry name" value="CHROMOSOME-PARTITIONING PROTEIN PARB-RELATED"/>
    <property type="match status" value="1"/>
</dbReference>
<reference evidence="6" key="1">
    <citation type="submission" date="2021-02" db="EMBL/GenBank/DDBJ databases">
        <authorList>
            <person name="Cremers G."/>
            <person name="Picone N."/>
        </authorList>
    </citation>
    <scope>NUCLEOTIDE SEQUENCE</scope>
    <source>
        <strain evidence="6">PQ17</strain>
    </source>
</reference>
<dbReference type="InterPro" id="IPR036086">
    <property type="entry name" value="ParB/Sulfiredoxin_sf"/>
</dbReference>
<dbReference type="InterPro" id="IPR004437">
    <property type="entry name" value="ParB/RepB/Spo0J"/>
</dbReference>
<evidence type="ECO:0000313" key="6">
    <source>
        <dbReference type="EMBL" id="CAF0704906.1"/>
    </source>
</evidence>
<dbReference type="CDD" id="cd16393">
    <property type="entry name" value="SPO0J_N"/>
    <property type="match status" value="1"/>
</dbReference>
<keyword evidence="3" id="KW-0238">DNA-binding</keyword>
<comment type="caution">
    <text evidence="6">The sequence shown here is derived from an EMBL/GenBank/DDBJ whole genome shotgun (WGS) entry which is preliminary data.</text>
</comment>
<dbReference type="SUPFAM" id="SSF109709">
    <property type="entry name" value="KorB DNA-binding domain-like"/>
    <property type="match status" value="1"/>
</dbReference>
<dbReference type="SUPFAM" id="SSF110849">
    <property type="entry name" value="ParB/Sulfiredoxin"/>
    <property type="match status" value="1"/>
</dbReference>
<evidence type="ECO:0000256" key="4">
    <source>
        <dbReference type="SAM" id="MobiDB-lite"/>
    </source>
</evidence>
<gene>
    <name evidence="6" type="primary">spo0J</name>
    <name evidence="6" type="ORF">MPNT_80015</name>
</gene>
<dbReference type="EMBL" id="CAJNOB010000070">
    <property type="protein sequence ID" value="CAF0704906.1"/>
    <property type="molecule type" value="Genomic_DNA"/>
</dbReference>
<protein>
    <submittedName>
        <fullName evidence="6">Chromosome (Plasmid) partitioning protein, ParB/Spo0J, contains ParB-like nuclease domain</fullName>
    </submittedName>
</protein>
<dbReference type="GO" id="GO:0007059">
    <property type="term" value="P:chromosome segregation"/>
    <property type="evidence" value="ECO:0007669"/>
    <property type="project" value="UniProtKB-KW"/>
</dbReference>
<evidence type="ECO:0000259" key="5">
    <source>
        <dbReference type="SMART" id="SM00470"/>
    </source>
</evidence>
<dbReference type="GO" id="GO:0005694">
    <property type="term" value="C:chromosome"/>
    <property type="evidence" value="ECO:0007669"/>
    <property type="project" value="TreeGrafter"/>
</dbReference>
<keyword evidence="7" id="KW-1185">Reference proteome</keyword>
<dbReference type="FunFam" id="3.90.1530.30:FF:000001">
    <property type="entry name" value="Chromosome partitioning protein ParB"/>
    <property type="match status" value="1"/>
</dbReference>
<organism evidence="6 7">
    <name type="scientific">Candidatus Methylacidithermus pantelleriae</name>
    <dbReference type="NCBI Taxonomy" id="2744239"/>
    <lineage>
        <taxon>Bacteria</taxon>
        <taxon>Pseudomonadati</taxon>
        <taxon>Verrucomicrobiota</taxon>
        <taxon>Methylacidiphilae</taxon>
        <taxon>Methylacidiphilales</taxon>
        <taxon>Methylacidiphilaceae</taxon>
        <taxon>Candidatus Methylacidithermus</taxon>
    </lineage>
</organism>
<feature type="region of interest" description="Disordered" evidence="4">
    <location>
        <begin position="526"/>
        <end position="545"/>
    </location>
</feature>
<evidence type="ECO:0000256" key="1">
    <source>
        <dbReference type="ARBA" id="ARBA00006295"/>
    </source>
</evidence>
<comment type="similarity">
    <text evidence="1">Belongs to the ParB family.</text>
</comment>
<evidence type="ECO:0000256" key="2">
    <source>
        <dbReference type="ARBA" id="ARBA00022829"/>
    </source>
</evidence>
<sequence length="545" mass="62005">MSLKGKQTKKETKPTFSAFDASDIERVPINVLQPAGWNPRTTLDPQAIRDLAKSIGSCGLQQPIVVRKKPDGKYEIVAGERRWRALQLLGATEVPAIVREVDDLDALKIQIAENVQRESLNPIEESEALKRLQETGKLLIKEVAETIGKHRDYVSRMLLLNRLPEAAKNAVRAGKITARLGWTIARIPVEHIRAKAAAEALQKDWDSKKIELWVRSNFTLKLKQACFPLHSEDLVPGEPSCVACPKRVGNAKDLYPETDDEWICTDPECFAKKRDAYWQLRCSRAEAEGMEVLSEDESFREFSPGTTRLRKTSEYADLDTQCSWDPQGRLWSTLLAEDLVKDPDKKKKKRLRVFLARSPMGTIHTLVLKREALYCLKSRNYQFAKDLWAAVEEERIQQERQNQYKEFIQMSVSSLVYEAAQKVANGADVPIEDLLVWCATSILPREISETILARHRIEWSPEENPNPFANEKRRETLLALLLDLLVMAKLASEPLTDVPAIVRELCTRLDLDLTKAEQEIRHIQDQKPAVRVGQKPQARAKHDVA</sequence>
<keyword evidence="2" id="KW-0159">Chromosome partition</keyword>
<dbReference type="SMART" id="SM00470">
    <property type="entry name" value="ParB"/>
    <property type="match status" value="1"/>
</dbReference>
<accession>A0A8J2BSS4</accession>
<dbReference type="PANTHER" id="PTHR33375:SF1">
    <property type="entry name" value="CHROMOSOME-PARTITIONING PROTEIN PARB-RELATED"/>
    <property type="match status" value="1"/>
</dbReference>
<evidence type="ECO:0000313" key="7">
    <source>
        <dbReference type="Proteomes" id="UP000663859"/>
    </source>
</evidence>
<dbReference type="RefSeq" id="WP_174582570.1">
    <property type="nucleotide sequence ID" value="NZ_CAJNOB010000070.1"/>
</dbReference>
<dbReference type="InterPro" id="IPR041468">
    <property type="entry name" value="HTH_ParB/Spo0J"/>
</dbReference>
<dbReference type="Gene3D" id="1.10.10.2830">
    <property type="match status" value="1"/>
</dbReference>
<dbReference type="Pfam" id="PF17762">
    <property type="entry name" value="HTH_ParB"/>
    <property type="match status" value="1"/>
</dbReference>
<evidence type="ECO:0000256" key="3">
    <source>
        <dbReference type="ARBA" id="ARBA00023125"/>
    </source>
</evidence>
<dbReference type="Pfam" id="PF02195">
    <property type="entry name" value="ParB_N"/>
    <property type="match status" value="1"/>
</dbReference>
<dbReference type="AlphaFoldDB" id="A0A8J2BSS4"/>